<dbReference type="Proteomes" id="UP000095347">
    <property type="component" value="Unassembled WGS sequence"/>
</dbReference>
<comment type="caution">
    <text evidence="2">The sequence shown here is derived from an EMBL/GenBank/DDBJ whole genome shotgun (WGS) entry which is preliminary data.</text>
</comment>
<dbReference type="CDD" id="cd04664">
    <property type="entry name" value="NUDIX_DHNTPase_like"/>
    <property type="match status" value="1"/>
</dbReference>
<dbReference type="InterPro" id="IPR000086">
    <property type="entry name" value="NUDIX_hydrolase_dom"/>
</dbReference>
<keyword evidence="3" id="KW-1185">Reference proteome</keyword>
<dbReference type="GO" id="GO:0003824">
    <property type="term" value="F:catalytic activity"/>
    <property type="evidence" value="ECO:0007669"/>
    <property type="project" value="UniProtKB-ARBA"/>
</dbReference>
<sequence>MFGPNSQIPLRSTAVACAVLRQTSNGTEVLVMRRTLKPLDGVWSLVTGHVDEGESAWQSAFREVEEETGLTPLALYTANFCDQWYNHRVNVIEIVPMFVAYVDGEDNISLNEEHSEFKWLSVIDSINLIPFHGHKTALEHIRHTFIDNTPPEWLKVEVGISS</sequence>
<accession>A0A1E5QBT3</accession>
<reference evidence="3" key="1">
    <citation type="submission" date="2016-07" db="EMBL/GenBank/DDBJ databases">
        <authorList>
            <person name="Florea S."/>
            <person name="Webb J.S."/>
            <person name="Jaromczyk J."/>
            <person name="Schardl C.L."/>
        </authorList>
    </citation>
    <scope>NUCLEOTIDE SEQUENCE [LARGE SCALE GENOMIC DNA]</scope>
    <source>
        <strain evidence="3">MV-1</strain>
    </source>
</reference>
<name>A0A1E5QBT3_9PROT</name>
<dbReference type="Gene3D" id="3.90.79.10">
    <property type="entry name" value="Nucleoside Triphosphate Pyrophosphohydrolase"/>
    <property type="match status" value="1"/>
</dbReference>
<dbReference type="RefSeq" id="WP_069956607.1">
    <property type="nucleotide sequence ID" value="NZ_MCGG01000008.1"/>
</dbReference>
<dbReference type="InterPro" id="IPR015797">
    <property type="entry name" value="NUDIX_hydrolase-like_dom_sf"/>
</dbReference>
<evidence type="ECO:0000313" key="3">
    <source>
        <dbReference type="Proteomes" id="UP000095347"/>
    </source>
</evidence>
<dbReference type="EMBL" id="MCGG01000008">
    <property type="protein sequence ID" value="OEJ69143.1"/>
    <property type="molecule type" value="Genomic_DNA"/>
</dbReference>
<protein>
    <recommendedName>
        <fullName evidence="1">Nudix hydrolase domain-containing protein</fullName>
    </recommendedName>
</protein>
<dbReference type="AlphaFoldDB" id="A0A1E5QBT3"/>
<gene>
    <name evidence="2" type="ORF">BEN30_03310</name>
</gene>
<dbReference type="Pfam" id="PF00293">
    <property type="entry name" value="NUDIX"/>
    <property type="match status" value="1"/>
</dbReference>
<evidence type="ECO:0000259" key="1">
    <source>
        <dbReference type="PROSITE" id="PS51462"/>
    </source>
</evidence>
<proteinExistence type="predicted"/>
<dbReference type="PANTHER" id="PTHR43736">
    <property type="entry name" value="ADP-RIBOSE PYROPHOSPHATASE"/>
    <property type="match status" value="1"/>
</dbReference>
<dbReference type="STRING" id="28181.BEN30_03310"/>
<dbReference type="PROSITE" id="PS51462">
    <property type="entry name" value="NUDIX"/>
    <property type="match status" value="1"/>
</dbReference>
<organism evidence="2 3">
    <name type="scientific">Magnetovibrio blakemorei</name>
    <dbReference type="NCBI Taxonomy" id="28181"/>
    <lineage>
        <taxon>Bacteria</taxon>
        <taxon>Pseudomonadati</taxon>
        <taxon>Pseudomonadota</taxon>
        <taxon>Alphaproteobacteria</taxon>
        <taxon>Rhodospirillales</taxon>
        <taxon>Magnetovibrionaceae</taxon>
        <taxon>Magnetovibrio</taxon>
    </lineage>
</organism>
<dbReference type="OrthoDB" id="9761969at2"/>
<dbReference type="SUPFAM" id="SSF55811">
    <property type="entry name" value="Nudix"/>
    <property type="match status" value="1"/>
</dbReference>
<feature type="domain" description="Nudix hydrolase" evidence="1">
    <location>
        <begin position="10"/>
        <end position="142"/>
    </location>
</feature>
<evidence type="ECO:0000313" key="2">
    <source>
        <dbReference type="EMBL" id="OEJ69143.1"/>
    </source>
</evidence>
<dbReference type="PANTHER" id="PTHR43736:SF1">
    <property type="entry name" value="DIHYDRONEOPTERIN TRIPHOSPHATE DIPHOSPHATASE"/>
    <property type="match status" value="1"/>
</dbReference>